<feature type="domain" description="C2H2-type" evidence="3">
    <location>
        <begin position="396"/>
        <end position="423"/>
    </location>
</feature>
<feature type="compositionally biased region" description="Basic and acidic residues" evidence="2">
    <location>
        <begin position="142"/>
        <end position="151"/>
    </location>
</feature>
<dbReference type="GO" id="GO:0008270">
    <property type="term" value="F:zinc ion binding"/>
    <property type="evidence" value="ECO:0007669"/>
    <property type="project" value="UniProtKB-KW"/>
</dbReference>
<dbReference type="PROSITE" id="PS00028">
    <property type="entry name" value="ZINC_FINGER_C2H2_1"/>
    <property type="match status" value="4"/>
</dbReference>
<feature type="domain" description="C2H2-type" evidence="3">
    <location>
        <begin position="12"/>
        <end position="34"/>
    </location>
</feature>
<dbReference type="Gene3D" id="3.30.160.60">
    <property type="entry name" value="Classic Zinc Finger"/>
    <property type="match status" value="1"/>
</dbReference>
<dbReference type="InterPro" id="IPR036236">
    <property type="entry name" value="Znf_C2H2_sf"/>
</dbReference>
<reference evidence="4" key="1">
    <citation type="journal article" date="2013" name="J. Plant Res.">
        <title>Effect of fungi and light on seed germination of three Opuntia species from semiarid lands of central Mexico.</title>
        <authorList>
            <person name="Delgado-Sanchez P."/>
            <person name="Jimenez-Bremont J.F."/>
            <person name="Guerrero-Gonzalez Mde L."/>
            <person name="Flores J."/>
        </authorList>
    </citation>
    <scope>NUCLEOTIDE SEQUENCE</scope>
    <source>
        <tissue evidence="4">Cladode</tissue>
    </source>
</reference>
<feature type="compositionally biased region" description="Basic and acidic residues" evidence="2">
    <location>
        <begin position="348"/>
        <end position="358"/>
    </location>
</feature>
<feature type="region of interest" description="Disordered" evidence="2">
    <location>
        <begin position="474"/>
        <end position="541"/>
    </location>
</feature>
<proteinExistence type="predicted"/>
<evidence type="ECO:0000259" key="3">
    <source>
        <dbReference type="PROSITE" id="PS50157"/>
    </source>
</evidence>
<evidence type="ECO:0000256" key="1">
    <source>
        <dbReference type="PROSITE-ProRule" id="PRU00042"/>
    </source>
</evidence>
<feature type="domain" description="C2H2-type" evidence="3">
    <location>
        <begin position="459"/>
        <end position="481"/>
    </location>
</feature>
<organism evidence="4">
    <name type="scientific">Opuntia streptacantha</name>
    <name type="common">Prickly pear cactus</name>
    <name type="synonym">Opuntia cardona</name>
    <dbReference type="NCBI Taxonomy" id="393608"/>
    <lineage>
        <taxon>Eukaryota</taxon>
        <taxon>Viridiplantae</taxon>
        <taxon>Streptophyta</taxon>
        <taxon>Embryophyta</taxon>
        <taxon>Tracheophyta</taxon>
        <taxon>Spermatophyta</taxon>
        <taxon>Magnoliopsida</taxon>
        <taxon>eudicotyledons</taxon>
        <taxon>Gunneridae</taxon>
        <taxon>Pentapetalae</taxon>
        <taxon>Caryophyllales</taxon>
        <taxon>Cactineae</taxon>
        <taxon>Cactaceae</taxon>
        <taxon>Opuntioideae</taxon>
        <taxon>Opuntia</taxon>
    </lineage>
</organism>
<sequence length="541" mass="60013">MEDERDRAEFKHVCKLCNKRYPSGKSLGGHMRSHVIASARKAKAQALLLKNKAPTFDADFDHDDHDEEEEEEEINDKNGGGHSVYGLRENPKKTWRAEDHSNFNTTKFSNQNQNNQNQQDKVCKQCGKAFQSLKALCGHMSSHSERERNFKDDDEDDVSWSSESHSDHNMINTHNSNLGSLSSKRQTRSSYSRYRSLAVVDSLSNNSEIDQHEQEEVAICLMMLSRDYSSSPYRSTNCFNFAAESSDNNSVILEGGSSSNHATGGIGKSKDLYLKNNDKFKKVGFGQKLNEAQEMDNSDSGYFENGAKELESDDSVGAYFVKNNYYYSSYSSKNPKPEFGSGLVDSSDGSKKRVRDVGGFRFDSPESEGNSSKKVKQDCHESSNNNHSNPKKGSKFECILCNQTFKTHQALGGHVITHRKNGESSLDTNHSPKITTSSKAMATTNYAKKGGGSKKLKGHKCPYCPKVFKSGQALGGHKRSHMMGGGGGTGGLREERPVTRAPPLEPEPEPEQKMDSPPLIDLNLPAPVEEEASGNSHYVTW</sequence>
<dbReference type="InterPro" id="IPR013087">
    <property type="entry name" value="Znf_C2H2_type"/>
</dbReference>
<protein>
    <recommendedName>
        <fullName evidence="3">C2H2-type domain-containing protein</fullName>
    </recommendedName>
</protein>
<dbReference type="PROSITE" id="PS50157">
    <property type="entry name" value="ZINC_FINGER_C2H2_2"/>
    <property type="match status" value="4"/>
</dbReference>
<feature type="region of interest" description="Disordered" evidence="2">
    <location>
        <begin position="141"/>
        <end position="185"/>
    </location>
</feature>
<keyword evidence="1" id="KW-0862">Zinc</keyword>
<dbReference type="EMBL" id="GISG01285953">
    <property type="protein sequence ID" value="MBA4680160.1"/>
    <property type="molecule type" value="Transcribed_RNA"/>
</dbReference>
<feature type="compositionally biased region" description="Polar residues" evidence="2">
    <location>
        <begin position="169"/>
        <end position="179"/>
    </location>
</feature>
<dbReference type="AlphaFoldDB" id="A0A7C9EYM8"/>
<evidence type="ECO:0000313" key="4">
    <source>
        <dbReference type="EMBL" id="MBA4680160.1"/>
    </source>
</evidence>
<dbReference type="PANTHER" id="PTHR46869:SF1">
    <property type="entry name" value="C2H2-LIKE ZINC FINGER PROTEIN"/>
    <property type="match status" value="1"/>
</dbReference>
<reference evidence="4" key="2">
    <citation type="submission" date="2020-07" db="EMBL/GenBank/DDBJ databases">
        <authorList>
            <person name="Vera ALvarez R."/>
            <person name="Arias-Moreno D.M."/>
            <person name="Jimenez-Jacinto V."/>
            <person name="Jimenez-Bremont J.F."/>
            <person name="Swaminathan K."/>
            <person name="Moose S.P."/>
            <person name="Guerrero-Gonzalez M.L."/>
            <person name="Marino-Ramirez L."/>
            <person name="Landsman D."/>
            <person name="Rodriguez-Kessler M."/>
            <person name="Delgado-Sanchez P."/>
        </authorList>
    </citation>
    <scope>NUCLEOTIDE SEQUENCE</scope>
    <source>
        <tissue evidence="4">Cladode</tissue>
    </source>
</reference>
<dbReference type="PANTHER" id="PTHR46869">
    <property type="entry name" value="C2H2-LIKE ZINC FINGER PROTEIN"/>
    <property type="match status" value="1"/>
</dbReference>
<dbReference type="SUPFAM" id="SSF57667">
    <property type="entry name" value="beta-beta-alpha zinc fingers"/>
    <property type="match status" value="2"/>
</dbReference>
<name>A0A7C9EYM8_OPUST</name>
<evidence type="ECO:0000256" key="2">
    <source>
        <dbReference type="SAM" id="MobiDB-lite"/>
    </source>
</evidence>
<keyword evidence="1" id="KW-0863">Zinc-finger</keyword>
<feature type="region of interest" description="Disordered" evidence="2">
    <location>
        <begin position="57"/>
        <end position="87"/>
    </location>
</feature>
<accession>A0A7C9EYM8</accession>
<keyword evidence="1" id="KW-0479">Metal-binding</keyword>
<dbReference type="SMART" id="SM00355">
    <property type="entry name" value="ZnF_C2H2"/>
    <property type="match status" value="4"/>
</dbReference>
<feature type="compositionally biased region" description="Acidic residues" evidence="2">
    <location>
        <begin position="58"/>
        <end position="74"/>
    </location>
</feature>
<feature type="domain" description="C2H2-type" evidence="3">
    <location>
        <begin position="121"/>
        <end position="148"/>
    </location>
</feature>
<feature type="region of interest" description="Disordered" evidence="2">
    <location>
        <begin position="337"/>
        <end position="391"/>
    </location>
</feature>
<dbReference type="Pfam" id="PF13912">
    <property type="entry name" value="zf-C2H2_6"/>
    <property type="match status" value="4"/>
</dbReference>